<organism evidence="3">
    <name type="scientific">freshwater metagenome</name>
    <dbReference type="NCBI Taxonomy" id="449393"/>
    <lineage>
        <taxon>unclassified sequences</taxon>
        <taxon>metagenomes</taxon>
        <taxon>ecological metagenomes</taxon>
    </lineage>
</organism>
<dbReference type="InterPro" id="IPR006148">
    <property type="entry name" value="Glc/Gal-6P_isomerase"/>
</dbReference>
<dbReference type="SUPFAM" id="SSF100950">
    <property type="entry name" value="NagB/RpiA/CoA transferase-like"/>
    <property type="match status" value="1"/>
</dbReference>
<sequence length="222" mass="23371">MPPPRIHVSDDPARTVADVLVELARSGGSVVLTGGRTAGAAYAQVGALEPDWGGVEVWWGDERCVPATDERSNYRLARETLFKGLTTQPIVHRIPGELGPVAGAAAYERVLPQDPYDLVLLGLGSDSHVASLFPVSPQLAERDARVAGGPAGLDPLVDRITLTLPELLRARRIVVLATGEEKANAVARSFAGAPNERYPGSLLQTGDAPIDVVVDTAAACEL</sequence>
<evidence type="ECO:0000259" key="2">
    <source>
        <dbReference type="Pfam" id="PF01182"/>
    </source>
</evidence>
<evidence type="ECO:0000256" key="1">
    <source>
        <dbReference type="ARBA" id="ARBA00010662"/>
    </source>
</evidence>
<name>A0A6J6NPN1_9ZZZZ</name>
<dbReference type="InterPro" id="IPR039104">
    <property type="entry name" value="6PGL"/>
</dbReference>
<dbReference type="InterPro" id="IPR037171">
    <property type="entry name" value="NagB/RpiA_transferase-like"/>
</dbReference>
<dbReference type="GO" id="GO:0005975">
    <property type="term" value="P:carbohydrate metabolic process"/>
    <property type="evidence" value="ECO:0007669"/>
    <property type="project" value="InterPro"/>
</dbReference>
<dbReference type="PANTHER" id="PTHR11054:SF0">
    <property type="entry name" value="6-PHOSPHOGLUCONOLACTONASE"/>
    <property type="match status" value="1"/>
</dbReference>
<protein>
    <submittedName>
        <fullName evidence="3">Unannotated protein</fullName>
    </submittedName>
</protein>
<gene>
    <name evidence="3" type="ORF">UFOPK2399_00333</name>
</gene>
<dbReference type="Gene3D" id="3.40.50.1360">
    <property type="match status" value="1"/>
</dbReference>
<dbReference type="Pfam" id="PF01182">
    <property type="entry name" value="Glucosamine_iso"/>
    <property type="match status" value="1"/>
</dbReference>
<dbReference type="GO" id="GO:0006098">
    <property type="term" value="P:pentose-phosphate shunt"/>
    <property type="evidence" value="ECO:0007669"/>
    <property type="project" value="InterPro"/>
</dbReference>
<dbReference type="InterPro" id="IPR005900">
    <property type="entry name" value="6-phosphogluconolactonase_DevB"/>
</dbReference>
<dbReference type="CDD" id="cd01400">
    <property type="entry name" value="6PGL"/>
    <property type="match status" value="1"/>
</dbReference>
<feature type="domain" description="Glucosamine/galactosamine-6-phosphate isomerase" evidence="2">
    <location>
        <begin position="25"/>
        <end position="206"/>
    </location>
</feature>
<dbReference type="EMBL" id="CAEZXP010000001">
    <property type="protein sequence ID" value="CAB4686333.1"/>
    <property type="molecule type" value="Genomic_DNA"/>
</dbReference>
<dbReference type="AlphaFoldDB" id="A0A6J6NPN1"/>
<comment type="similarity">
    <text evidence="1">Belongs to the glucosamine/galactosamine-6-phosphate isomerase family. 6-phosphogluconolactonase subfamily.</text>
</comment>
<accession>A0A6J6NPN1</accession>
<dbReference type="NCBIfam" id="TIGR01198">
    <property type="entry name" value="pgl"/>
    <property type="match status" value="1"/>
</dbReference>
<evidence type="ECO:0000313" key="3">
    <source>
        <dbReference type="EMBL" id="CAB4686333.1"/>
    </source>
</evidence>
<dbReference type="GO" id="GO:0017057">
    <property type="term" value="F:6-phosphogluconolactonase activity"/>
    <property type="evidence" value="ECO:0007669"/>
    <property type="project" value="InterPro"/>
</dbReference>
<proteinExistence type="inferred from homology"/>
<reference evidence="3" key="1">
    <citation type="submission" date="2020-05" db="EMBL/GenBank/DDBJ databases">
        <authorList>
            <person name="Chiriac C."/>
            <person name="Salcher M."/>
            <person name="Ghai R."/>
            <person name="Kavagutti S V."/>
        </authorList>
    </citation>
    <scope>NUCLEOTIDE SEQUENCE</scope>
</reference>
<dbReference type="PANTHER" id="PTHR11054">
    <property type="entry name" value="6-PHOSPHOGLUCONOLACTONASE"/>
    <property type="match status" value="1"/>
</dbReference>